<reference evidence="3 4" key="1">
    <citation type="submission" date="2016-10" db="EMBL/GenBank/DDBJ databases">
        <authorList>
            <person name="de Groot N.N."/>
        </authorList>
    </citation>
    <scope>NUCLEOTIDE SEQUENCE [LARGE SCALE GENOMIC DNA]</scope>
    <source>
        <strain evidence="3 4">DSM 16619</strain>
    </source>
</reference>
<proteinExistence type="predicted"/>
<dbReference type="Pfam" id="PF07007">
    <property type="entry name" value="LprI"/>
    <property type="match status" value="1"/>
</dbReference>
<evidence type="ECO:0000259" key="2">
    <source>
        <dbReference type="Pfam" id="PF07007"/>
    </source>
</evidence>
<dbReference type="Proteomes" id="UP000198781">
    <property type="component" value="Unassembled WGS sequence"/>
</dbReference>
<name>A0A1G6ZLI5_9BURK</name>
<protein>
    <recommendedName>
        <fullName evidence="2">Lysozyme inhibitor LprI-like N-terminal domain-containing protein</fullName>
    </recommendedName>
</protein>
<dbReference type="Gene3D" id="1.20.1270.180">
    <property type="match status" value="1"/>
</dbReference>
<dbReference type="EMBL" id="FMZC01000011">
    <property type="protein sequence ID" value="SDE03674.1"/>
    <property type="molecule type" value="Genomic_DNA"/>
</dbReference>
<evidence type="ECO:0000256" key="1">
    <source>
        <dbReference type="SAM" id="SignalP"/>
    </source>
</evidence>
<evidence type="ECO:0000313" key="4">
    <source>
        <dbReference type="Proteomes" id="UP000198781"/>
    </source>
</evidence>
<dbReference type="InterPro" id="IPR009739">
    <property type="entry name" value="LprI-like_N"/>
</dbReference>
<dbReference type="AlphaFoldDB" id="A0A1G6ZLI5"/>
<gene>
    <name evidence="3" type="ORF">SAMN05192589_111142</name>
</gene>
<accession>A0A1G6ZLI5</accession>
<evidence type="ECO:0000313" key="3">
    <source>
        <dbReference type="EMBL" id="SDE03674.1"/>
    </source>
</evidence>
<feature type="domain" description="Lysozyme inhibitor LprI-like N-terminal" evidence="2">
    <location>
        <begin position="44"/>
        <end position="142"/>
    </location>
</feature>
<feature type="signal peptide" evidence="1">
    <location>
        <begin position="1"/>
        <end position="21"/>
    </location>
</feature>
<sequence length="154" mass="16243">MAAAATLTAAALLALPSAASAAGGPARAPHAPTETALRDECSLEGSQADMRACLQRKNRESEKDLKLAQAAVLRAVAGWDEDARYTQLTKDRLAAASRSFVHYRAAECAFMKSIGGGAIGAALDLRHLACTAALNWQRTRSLHSSAQDLAQRAR</sequence>
<keyword evidence="1" id="KW-0732">Signal</keyword>
<organism evidence="3 4">
    <name type="scientific">Paracidovorax valerianellae</name>
    <dbReference type="NCBI Taxonomy" id="187868"/>
    <lineage>
        <taxon>Bacteria</taxon>
        <taxon>Pseudomonadati</taxon>
        <taxon>Pseudomonadota</taxon>
        <taxon>Betaproteobacteria</taxon>
        <taxon>Burkholderiales</taxon>
        <taxon>Comamonadaceae</taxon>
        <taxon>Paracidovorax</taxon>
    </lineage>
</organism>
<feature type="chain" id="PRO_5011608802" description="Lysozyme inhibitor LprI-like N-terminal domain-containing protein" evidence="1">
    <location>
        <begin position="22"/>
        <end position="154"/>
    </location>
</feature>
<keyword evidence="4" id="KW-1185">Reference proteome</keyword>